<dbReference type="GO" id="GO:0015074">
    <property type="term" value="P:DNA integration"/>
    <property type="evidence" value="ECO:0007669"/>
    <property type="project" value="InterPro"/>
</dbReference>
<evidence type="ECO:0000313" key="7">
    <source>
        <dbReference type="EMBL" id="QNT05409.1"/>
    </source>
</evidence>
<proteinExistence type="inferred from homology"/>
<evidence type="ECO:0000313" key="6">
    <source>
        <dbReference type="EMBL" id="QNT05214.1"/>
    </source>
</evidence>
<dbReference type="Proteomes" id="UP000516370">
    <property type="component" value="Chromosome"/>
</dbReference>
<dbReference type="KEGG" id="mard:IBG28_17335"/>
<dbReference type="Gene3D" id="3.30.420.10">
    <property type="entry name" value="Ribonuclease H-like superfamily/Ribonuclease H"/>
    <property type="match status" value="1"/>
</dbReference>
<dbReference type="KEGG" id="mard:IBG28_16190"/>
<dbReference type="NCBIfam" id="NF033546">
    <property type="entry name" value="transpos_IS21"/>
    <property type="match status" value="1"/>
</dbReference>
<dbReference type="GO" id="GO:0003676">
    <property type="term" value="F:nucleic acid binding"/>
    <property type="evidence" value="ECO:0007669"/>
    <property type="project" value="InterPro"/>
</dbReference>
<evidence type="ECO:0000313" key="9">
    <source>
        <dbReference type="Proteomes" id="UP000516370"/>
    </source>
</evidence>
<accession>A0A7H1J4J3</accession>
<dbReference type="InterPro" id="IPR017895">
    <property type="entry name" value="HTH_IS408/IS1162_type"/>
</dbReference>
<feature type="domain" description="HTH IS408-type" evidence="3">
    <location>
        <begin position="11"/>
        <end position="90"/>
    </location>
</feature>
<dbReference type="RefSeq" id="WP_111609208.1">
    <property type="nucleotide sequence ID" value="NZ_BMLJ01000040.1"/>
</dbReference>
<evidence type="ECO:0000256" key="2">
    <source>
        <dbReference type="SAM" id="MobiDB-lite"/>
    </source>
</evidence>
<dbReference type="InterPro" id="IPR054353">
    <property type="entry name" value="IstA-like_C"/>
</dbReference>
<organism evidence="7 9">
    <name type="scientific">Marinomonas arctica</name>
    <dbReference type="NCBI Taxonomy" id="383750"/>
    <lineage>
        <taxon>Bacteria</taxon>
        <taxon>Pseudomonadati</taxon>
        <taxon>Pseudomonadota</taxon>
        <taxon>Gammaproteobacteria</taxon>
        <taxon>Oceanospirillales</taxon>
        <taxon>Oceanospirillaceae</taxon>
        <taxon>Marinomonas</taxon>
    </lineage>
</organism>
<evidence type="ECO:0000313" key="5">
    <source>
        <dbReference type="EMBL" id="QNT04268.1"/>
    </source>
</evidence>
<evidence type="ECO:0000259" key="4">
    <source>
        <dbReference type="PROSITE" id="PS50994"/>
    </source>
</evidence>
<reference evidence="7 9" key="1">
    <citation type="submission" date="2020-09" db="EMBL/GenBank/DDBJ databases">
        <title>Complete genome sequence of an Arctic sea ice bacterium Marinomonas arctica BSI20414.</title>
        <authorList>
            <person name="Liao L."/>
            <person name="Chen B."/>
        </authorList>
    </citation>
    <scope>NUCLEOTIDE SEQUENCE [LARGE SCALE GENOMIC DNA]</scope>
    <source>
        <strain evidence="7 9">BSI20414</strain>
    </source>
</reference>
<dbReference type="InterPro" id="IPR001584">
    <property type="entry name" value="Integrase_cat-core"/>
</dbReference>
<dbReference type="Pfam" id="PF22483">
    <property type="entry name" value="Mu-transpos_C_2"/>
    <property type="match status" value="1"/>
</dbReference>
<dbReference type="EMBL" id="CP061081">
    <property type="protein sequence ID" value="QNT05214.1"/>
    <property type="molecule type" value="Genomic_DNA"/>
</dbReference>
<dbReference type="EMBL" id="CP061081">
    <property type="protein sequence ID" value="QNT04268.1"/>
    <property type="molecule type" value="Genomic_DNA"/>
</dbReference>
<feature type="region of interest" description="Disordered" evidence="2">
    <location>
        <begin position="486"/>
        <end position="510"/>
    </location>
</feature>
<evidence type="ECO:0000259" key="3">
    <source>
        <dbReference type="PROSITE" id="PS50532"/>
    </source>
</evidence>
<dbReference type="PROSITE" id="PS50994">
    <property type="entry name" value="INTEGRASE"/>
    <property type="match status" value="1"/>
</dbReference>
<dbReference type="KEGG" id="mard:IBG28_00825"/>
<evidence type="ECO:0000313" key="8">
    <source>
        <dbReference type="EMBL" id="QNT06241.1"/>
    </source>
</evidence>
<feature type="region of interest" description="Disordered" evidence="2">
    <location>
        <begin position="379"/>
        <end position="410"/>
    </location>
</feature>
<dbReference type="OrthoDB" id="2065409at2"/>
<dbReference type="PANTHER" id="PTHR35004">
    <property type="entry name" value="TRANSPOSASE RV3428C-RELATED"/>
    <property type="match status" value="1"/>
</dbReference>
<dbReference type="AlphaFoldDB" id="A0A7H1J4J3"/>
<feature type="domain" description="Integrase catalytic" evidence="4">
    <location>
        <begin position="131"/>
        <end position="330"/>
    </location>
</feature>
<dbReference type="KEGG" id="mard:IBG28_10945"/>
<protein>
    <submittedName>
        <fullName evidence="7">IS21 family transposase</fullName>
    </submittedName>
</protein>
<dbReference type="EMBL" id="CP061081">
    <property type="protein sequence ID" value="QNT06241.1"/>
    <property type="molecule type" value="Genomic_DNA"/>
</dbReference>
<keyword evidence="9" id="KW-1185">Reference proteome</keyword>
<dbReference type="EMBL" id="CP061081">
    <property type="protein sequence ID" value="QNT05409.1"/>
    <property type="molecule type" value="Genomic_DNA"/>
</dbReference>
<sequence length="510" mass="59122">MAKKRTPMNKIKEVLRLKYECGLSYRSIASCLNVSLATVSELVARFKQSQIGWPLPEDCNDMTLTQALYHGKKASRDKVMPDFTQYAVELRRKGMTKMLLWQEYHEQYQEQAYAYTQFCEHFTRWFKTQKRSMRQLHVAGDKLFIDYCGPRLQVVNPGTGEVREAEVFVATLGASNYTYVEAFTSQGKPYWLEAHANAFEHFGGVPQLLVPDNLRSAVTKANRYEPRLNDSYQKLANHYQTAVMPARPYKPKDKAKAENAVLLVERWIMMRLRHQTFHTFKELNLAIRELTNELNQREMKQYGASRKALFDKLDKPALKPLPKQRYLYTETKRAKVGPDYHIEYRRHYYSVPHQLVGHHVELEASNRLVQIYHKGNLVAQHPHSQRERGNSTQSEHMPSNHQHQKWSPGRLLNWGGNIGPATREVVNKMLNSKPHPEQSYRSCLGLLNLSKAHGESRLEQACKDALMLTKPNYTFINNLLKNNREGQLSKDTPSTPNLVHSNVRGPNCYH</sequence>
<feature type="compositionally biased region" description="Polar residues" evidence="2">
    <location>
        <begin position="390"/>
        <end position="401"/>
    </location>
</feature>
<dbReference type="SUPFAM" id="SSF53098">
    <property type="entry name" value="Ribonuclease H-like"/>
    <property type="match status" value="1"/>
</dbReference>
<dbReference type="PROSITE" id="PS50532">
    <property type="entry name" value="HTH_IS408"/>
    <property type="match status" value="1"/>
</dbReference>
<dbReference type="InterPro" id="IPR012337">
    <property type="entry name" value="RNaseH-like_sf"/>
</dbReference>
<dbReference type="PANTHER" id="PTHR35004:SF8">
    <property type="entry name" value="TRANSPOSASE RV3428C-RELATED"/>
    <property type="match status" value="1"/>
</dbReference>
<gene>
    <name evidence="8" type="ORF">IBG28_00825</name>
    <name evidence="5" type="ORF">IBG28_10945</name>
    <name evidence="6" type="ORF">IBG28_16190</name>
    <name evidence="7" type="ORF">IBG28_17335</name>
</gene>
<feature type="compositionally biased region" description="Polar residues" evidence="2">
    <location>
        <begin position="489"/>
        <end position="500"/>
    </location>
</feature>
<dbReference type="InterPro" id="IPR036397">
    <property type="entry name" value="RNaseH_sf"/>
</dbReference>
<evidence type="ECO:0000256" key="1">
    <source>
        <dbReference type="ARBA" id="ARBA00009277"/>
    </source>
</evidence>
<comment type="similarity">
    <text evidence="1">Belongs to the transposase IS21/IS408/IS1162 family.</text>
</comment>
<name>A0A7H1J4J3_9GAMM</name>